<evidence type="ECO:0000256" key="5">
    <source>
        <dbReference type="ARBA" id="ARBA00022771"/>
    </source>
</evidence>
<evidence type="ECO:0000259" key="13">
    <source>
        <dbReference type="PROSITE" id="PS50089"/>
    </source>
</evidence>
<dbReference type="PANTHER" id="PTHR12360:SF12">
    <property type="entry name" value="TRANSCRIPTIONAL REPRESSOR NF-X1"/>
    <property type="match status" value="1"/>
</dbReference>
<sequence>MSLRTPFYGGFPGPPAQSGSTSNDSQGRGSSSSRQRQYDVPQGSNSNYVGHSIGPSYPGQHAPGFASNPMGYPYNGGQFMPNLYYNPGQEFHPRQEYFTQGYPDQFHPMHHQQHPFSPPGIPFYPDAMSSSFPDDGRSQEGLGKPRRFSKQRTNKDSNAPGSSGEITSHSQDRPDSKTVLGKTAIRFSHQKEDTNSNSKKESKTKVKMQSRLSEAENSENGTPKATNSKQPPAKDKNERMHRQKKKKTPNVDGNQASVLLDQLSAGTYECMVCCDRIKQFHAVWSCSKCFHLFHMVCIKKWARSPVAKVNETETGWRCPGCQNVTKQVPNTYYCFCGKVRDPEWKKGEIPHSCGENCNKQRKDYPGCTHPCNILCHPGPCPQCPAMVKRQCKCGKITTQVRCSQQSSLRCELVCGKFRNCGIHDCLEICHPGKCEDCDKKVTQECFCGKHTREVICGSEEHKSSLGSEETGCYSCEEICNKSLECENHHCEALCHPGKCSDCALLPCLVKLCPCSQTKLEDMKNEDGSSVQRKNCLDPVPTCGKICNKPLECGGDEIHICTLPCHVGSCPPCAEGESTIKCRCGKSEKDVPCVEYVTMDTYICDRRCNKKRKCGRHKCGQTCCMETEHSCMQICGRKLTCGNHRCDEPCHRGSCHTCYNVSFDELHCYCGDKVTYPPIPCGTKAPECNNECTRMHPCTHPIRHTCHTEENCPPCVELVKKKCNCGRVVRGNIMCHVDNVSCGTPCEKILSCGHKCSRPCHKGQCGEEGSDCKQPCSIMRSECIHPCATPCHHGNPCPATSCRAMVTLKCPCGRREEQVECSSGGETYQGMRNAAMAGAKSSEGIDIGTLLMRSGSAASRRLQCNEECSIVERNRRLAAALNVKDADLSSKTKQEYSDFLKFVAKSDGPFIRTLEKELCDLIDSVDWMSSSKQVHSFPNMKRDKRQAVHELAEAFVCKSESHDEEPNRNVVVTATKGVSRRPTPLLSALVLEQAAAAPKTFPATKTASSKGRLLSSMKFVSYKSDSTSRDPGPKRVQTQMRKATEASSSMAYKPPSMRVASNAPQLSTRFDVLSLSSPTTHSQQSSSASKLSPTAKAFVRTGQHSSTSTATNQSSETKETGIDYFDMTD</sequence>
<dbReference type="PROSITE" id="PS51061">
    <property type="entry name" value="R3H"/>
    <property type="match status" value="1"/>
</dbReference>
<evidence type="ECO:0000256" key="10">
    <source>
        <dbReference type="PROSITE-ProRule" id="PRU00175"/>
    </source>
</evidence>
<dbReference type="InterPro" id="IPR036867">
    <property type="entry name" value="R3H_dom_sf"/>
</dbReference>
<dbReference type="CDD" id="cd06008">
    <property type="entry name" value="NF-X1-zinc-finger"/>
    <property type="match status" value="8"/>
</dbReference>
<evidence type="ECO:0000256" key="1">
    <source>
        <dbReference type="ARBA" id="ARBA00004123"/>
    </source>
</evidence>
<dbReference type="GO" id="GO:0000981">
    <property type="term" value="F:DNA-binding transcription factor activity, RNA polymerase II-specific"/>
    <property type="evidence" value="ECO:0007669"/>
    <property type="project" value="TreeGrafter"/>
</dbReference>
<feature type="domain" description="R3H" evidence="14">
    <location>
        <begin position="907"/>
        <end position="975"/>
    </location>
</feature>
<keyword evidence="9" id="KW-0539">Nucleus</keyword>
<dbReference type="SMART" id="SM00438">
    <property type="entry name" value="ZnF_NFX"/>
    <property type="match status" value="9"/>
</dbReference>
<accession>A0A6F9DMW1</accession>
<feature type="domain" description="RING-type" evidence="13">
    <location>
        <begin position="270"/>
        <end position="322"/>
    </location>
</feature>
<dbReference type="PROSITE" id="PS50089">
    <property type="entry name" value="ZF_RING_2"/>
    <property type="match status" value="1"/>
</dbReference>
<protein>
    <submittedName>
        <fullName evidence="15">NF-X-like Transcriptional repressor</fullName>
    </submittedName>
</protein>
<feature type="region of interest" description="Disordered" evidence="11">
    <location>
        <begin position="1021"/>
        <end position="1060"/>
    </location>
</feature>
<dbReference type="GO" id="GO:0000122">
    <property type="term" value="P:negative regulation of transcription by RNA polymerase II"/>
    <property type="evidence" value="ECO:0007669"/>
    <property type="project" value="TreeGrafter"/>
</dbReference>
<keyword evidence="6" id="KW-0862">Zinc</keyword>
<evidence type="ECO:0000256" key="6">
    <source>
        <dbReference type="ARBA" id="ARBA00022833"/>
    </source>
</evidence>
<comment type="subcellular location">
    <subcellularLocation>
        <location evidence="1">Nucleus</location>
    </subcellularLocation>
</comment>
<feature type="region of interest" description="Disordered" evidence="11">
    <location>
        <begin position="1"/>
        <end position="61"/>
    </location>
</feature>
<feature type="domain" description="PHD-type" evidence="12">
    <location>
        <begin position="267"/>
        <end position="324"/>
    </location>
</feature>
<gene>
    <name evidence="15" type="primary">Nfx1</name>
</gene>
<dbReference type="PROSITE" id="PS50016">
    <property type="entry name" value="ZF_PHD_2"/>
    <property type="match status" value="1"/>
</dbReference>
<feature type="compositionally biased region" description="Polar residues" evidence="11">
    <location>
        <begin position="1035"/>
        <end position="1049"/>
    </location>
</feature>
<evidence type="ECO:0000256" key="11">
    <source>
        <dbReference type="SAM" id="MobiDB-lite"/>
    </source>
</evidence>
<dbReference type="SUPFAM" id="SSF57850">
    <property type="entry name" value="RING/U-box"/>
    <property type="match status" value="1"/>
</dbReference>
<keyword evidence="8" id="KW-0804">Transcription</keyword>
<dbReference type="Pfam" id="PF01422">
    <property type="entry name" value="zf-NF-X1"/>
    <property type="match status" value="7"/>
</dbReference>
<comment type="similarity">
    <text evidence="2">Belongs to the NFX1 family.</text>
</comment>
<feature type="compositionally biased region" description="Polar residues" evidence="11">
    <location>
        <begin position="156"/>
        <end position="169"/>
    </location>
</feature>
<feature type="region of interest" description="Disordered" evidence="11">
    <location>
        <begin position="101"/>
        <end position="253"/>
    </location>
</feature>
<evidence type="ECO:0000256" key="3">
    <source>
        <dbReference type="ARBA" id="ARBA00022723"/>
    </source>
</evidence>
<dbReference type="Gene3D" id="3.30.1370.50">
    <property type="entry name" value="R3H-like domain"/>
    <property type="match status" value="1"/>
</dbReference>
<dbReference type="AlphaFoldDB" id="A0A6F9DMW1"/>
<feature type="compositionally biased region" description="Polar residues" evidence="11">
    <location>
        <begin position="1101"/>
        <end position="1114"/>
    </location>
</feature>
<dbReference type="SMART" id="SM00393">
    <property type="entry name" value="R3H"/>
    <property type="match status" value="1"/>
</dbReference>
<feature type="compositionally biased region" description="Low complexity" evidence="11">
    <location>
        <begin position="1073"/>
        <end position="1096"/>
    </location>
</feature>
<keyword evidence="3" id="KW-0479">Metal-binding</keyword>
<organism evidence="15">
    <name type="scientific">Phallusia mammillata</name>
    <dbReference type="NCBI Taxonomy" id="59560"/>
    <lineage>
        <taxon>Eukaryota</taxon>
        <taxon>Metazoa</taxon>
        <taxon>Chordata</taxon>
        <taxon>Tunicata</taxon>
        <taxon>Ascidiacea</taxon>
        <taxon>Phlebobranchia</taxon>
        <taxon>Ascidiidae</taxon>
        <taxon>Phallusia</taxon>
    </lineage>
</organism>
<keyword evidence="5 10" id="KW-0863">Zinc-finger</keyword>
<dbReference type="InterPro" id="IPR001374">
    <property type="entry name" value="R3H_dom"/>
</dbReference>
<evidence type="ECO:0000313" key="15">
    <source>
        <dbReference type="EMBL" id="CAB3264313.1"/>
    </source>
</evidence>
<dbReference type="InterPro" id="IPR000967">
    <property type="entry name" value="Znf_NFX1"/>
</dbReference>
<evidence type="ECO:0000259" key="14">
    <source>
        <dbReference type="PROSITE" id="PS51061"/>
    </source>
</evidence>
<name>A0A6F9DMW1_9ASCI</name>
<evidence type="ECO:0000256" key="9">
    <source>
        <dbReference type="ARBA" id="ARBA00023242"/>
    </source>
</evidence>
<evidence type="ECO:0000256" key="8">
    <source>
        <dbReference type="ARBA" id="ARBA00023163"/>
    </source>
</evidence>
<evidence type="ECO:0000256" key="7">
    <source>
        <dbReference type="ARBA" id="ARBA00023015"/>
    </source>
</evidence>
<dbReference type="GO" id="GO:0000977">
    <property type="term" value="F:RNA polymerase II transcription regulatory region sequence-specific DNA binding"/>
    <property type="evidence" value="ECO:0007669"/>
    <property type="project" value="TreeGrafter"/>
</dbReference>
<reference evidence="15" key="1">
    <citation type="submission" date="2020-04" db="EMBL/GenBank/DDBJ databases">
        <authorList>
            <person name="Neveu A P."/>
        </authorList>
    </citation>
    <scope>NUCLEOTIDE SEQUENCE</scope>
    <source>
        <tissue evidence="15">Whole embryo</tissue>
    </source>
</reference>
<keyword evidence="7" id="KW-0805">Transcription regulation</keyword>
<evidence type="ECO:0000256" key="2">
    <source>
        <dbReference type="ARBA" id="ARBA00007269"/>
    </source>
</evidence>
<proteinExistence type="evidence at transcript level"/>
<dbReference type="GO" id="GO:0005634">
    <property type="term" value="C:nucleus"/>
    <property type="evidence" value="ECO:0007669"/>
    <property type="project" value="UniProtKB-SubCell"/>
</dbReference>
<dbReference type="SUPFAM" id="SSF82708">
    <property type="entry name" value="R3H domain"/>
    <property type="match status" value="1"/>
</dbReference>
<dbReference type="Pfam" id="PF01424">
    <property type="entry name" value="R3H"/>
    <property type="match status" value="1"/>
</dbReference>
<dbReference type="InterPro" id="IPR001841">
    <property type="entry name" value="Znf_RING"/>
</dbReference>
<dbReference type="PANTHER" id="PTHR12360">
    <property type="entry name" value="NUCLEAR TRANSCRIPTION FACTOR, X-BOX BINDING 1 NFX1"/>
    <property type="match status" value="1"/>
</dbReference>
<dbReference type="GO" id="GO:0008270">
    <property type="term" value="F:zinc ion binding"/>
    <property type="evidence" value="ECO:0007669"/>
    <property type="project" value="UniProtKB-KW"/>
</dbReference>
<feature type="compositionally biased region" description="Low complexity" evidence="11">
    <location>
        <begin position="25"/>
        <end position="35"/>
    </location>
</feature>
<dbReference type="InterPro" id="IPR034078">
    <property type="entry name" value="NFX1_fam"/>
</dbReference>
<evidence type="ECO:0000259" key="12">
    <source>
        <dbReference type="PROSITE" id="PS50016"/>
    </source>
</evidence>
<dbReference type="EMBL" id="LR788451">
    <property type="protein sequence ID" value="CAB3264313.1"/>
    <property type="molecule type" value="mRNA"/>
</dbReference>
<evidence type="ECO:0000256" key="4">
    <source>
        <dbReference type="ARBA" id="ARBA00022737"/>
    </source>
</evidence>
<feature type="compositionally biased region" description="Polar residues" evidence="11">
    <location>
        <begin position="218"/>
        <end position="230"/>
    </location>
</feature>
<dbReference type="CDD" id="cd16696">
    <property type="entry name" value="RING-CH-C4HC3_NFX1"/>
    <property type="match status" value="1"/>
</dbReference>
<feature type="region of interest" description="Disordered" evidence="11">
    <location>
        <begin position="1073"/>
        <end position="1128"/>
    </location>
</feature>
<dbReference type="InterPro" id="IPR019787">
    <property type="entry name" value="Znf_PHD-finger"/>
</dbReference>
<feature type="compositionally biased region" description="Basic and acidic residues" evidence="11">
    <location>
        <begin position="189"/>
        <end position="204"/>
    </location>
</feature>
<keyword evidence="4" id="KW-0677">Repeat</keyword>